<evidence type="ECO:0000313" key="8">
    <source>
        <dbReference type="Proteomes" id="UP000285290"/>
    </source>
</evidence>
<organism evidence="1 5">
    <name type="scientific">Agathobacter rectalis</name>
    <dbReference type="NCBI Taxonomy" id="39491"/>
    <lineage>
        <taxon>Bacteria</taxon>
        <taxon>Bacillati</taxon>
        <taxon>Bacillota</taxon>
        <taxon>Clostridia</taxon>
        <taxon>Lachnospirales</taxon>
        <taxon>Lachnospiraceae</taxon>
        <taxon>Agathobacter</taxon>
    </lineage>
</organism>
<evidence type="ECO:0000313" key="2">
    <source>
        <dbReference type="EMBL" id="RGZ87871.1"/>
    </source>
</evidence>
<dbReference type="Proteomes" id="UP000283721">
    <property type="component" value="Unassembled WGS sequence"/>
</dbReference>
<dbReference type="EMBL" id="QSKC01000020">
    <property type="protein sequence ID" value="RHE30845.1"/>
    <property type="molecule type" value="Genomic_DNA"/>
</dbReference>
<reference evidence="5 6" key="1">
    <citation type="submission" date="2018-08" db="EMBL/GenBank/DDBJ databases">
        <title>A genome reference for cultivated species of the human gut microbiota.</title>
        <authorList>
            <person name="Zou Y."/>
            <person name="Xue W."/>
            <person name="Luo G."/>
        </authorList>
    </citation>
    <scope>NUCLEOTIDE SEQUENCE [LARGE SCALE GENOMIC DNA]</scope>
    <source>
        <strain evidence="1 5">AF25-15</strain>
        <strain evidence="4 6">AF38-24</strain>
        <strain evidence="3 8">AM29-10</strain>
        <strain evidence="2 7">AM47-6BH</strain>
    </source>
</reference>
<evidence type="ECO:0000313" key="3">
    <source>
        <dbReference type="EMBL" id="RHE30845.1"/>
    </source>
</evidence>
<dbReference type="EMBL" id="QSES01000057">
    <property type="protein sequence ID" value="RGZ87871.1"/>
    <property type="molecule type" value="Genomic_DNA"/>
</dbReference>
<proteinExistence type="predicted"/>
<evidence type="ECO:0000313" key="4">
    <source>
        <dbReference type="EMBL" id="RHL28179.1"/>
    </source>
</evidence>
<dbReference type="AlphaFoldDB" id="A0A395V4J2"/>
<protein>
    <submittedName>
        <fullName evidence="1">Uncharacterized protein</fullName>
    </submittedName>
</protein>
<comment type="caution">
    <text evidence="1">The sequence shown here is derived from an EMBL/GenBank/DDBJ whole genome shotgun (WGS) entry which is preliminary data.</text>
</comment>
<accession>A0A395V4J2</accession>
<evidence type="ECO:0000313" key="6">
    <source>
        <dbReference type="Proteomes" id="UP000283297"/>
    </source>
</evidence>
<evidence type="ECO:0000313" key="7">
    <source>
        <dbReference type="Proteomes" id="UP000283721"/>
    </source>
</evidence>
<dbReference type="EMBL" id="QRON01000005">
    <property type="protein sequence ID" value="RHL28179.1"/>
    <property type="molecule type" value="Genomic_DNA"/>
</dbReference>
<name>A0A395V4J2_9FIRM</name>
<dbReference type="Proteomes" id="UP000266066">
    <property type="component" value="Unassembled WGS sequence"/>
</dbReference>
<dbReference type="EMBL" id="QRUJ01000004">
    <property type="protein sequence ID" value="RGR55620.1"/>
    <property type="molecule type" value="Genomic_DNA"/>
</dbReference>
<dbReference type="Proteomes" id="UP000285290">
    <property type="component" value="Unassembled WGS sequence"/>
</dbReference>
<sequence>MYITKLKGGIKMKKIFPLAMGVVLSATVILGSSEYTFAAEKSPKIETNVSDLTEGKLKTVIVNIEDVLSEDTTVFATSSSETKILSKDYATSSGQTGVIKSVGQIVDFSKVIQEGATIKSITIYCPTGTRVTQSKYTTINNYLVTDLDTGDAITIPFQTTNNPSSKNTSTALAGKAANIRFLVQIQGKILQQYTGMDGFTVFGGKMIVTYSE</sequence>
<gene>
    <name evidence="4" type="ORF">DW028_08965</name>
    <name evidence="3" type="ORF">DW753_12870</name>
    <name evidence="2" type="ORF">DW967_16960</name>
    <name evidence="1" type="ORF">DWY38_05770</name>
</gene>
<evidence type="ECO:0000313" key="5">
    <source>
        <dbReference type="Proteomes" id="UP000266066"/>
    </source>
</evidence>
<evidence type="ECO:0000313" key="1">
    <source>
        <dbReference type="EMBL" id="RGR55620.1"/>
    </source>
</evidence>
<dbReference type="Proteomes" id="UP000283297">
    <property type="component" value="Unassembled WGS sequence"/>
</dbReference>